<dbReference type="EMBL" id="BMAW01048346">
    <property type="protein sequence ID" value="GFS65474.1"/>
    <property type="molecule type" value="Genomic_DNA"/>
</dbReference>
<dbReference type="OrthoDB" id="5772781at2759"/>
<dbReference type="AlphaFoldDB" id="A0A8X6JXA8"/>
<organism evidence="1 2">
    <name type="scientific">Nephila pilipes</name>
    <name type="common">Giant wood spider</name>
    <name type="synonym">Nephila maculata</name>
    <dbReference type="NCBI Taxonomy" id="299642"/>
    <lineage>
        <taxon>Eukaryota</taxon>
        <taxon>Metazoa</taxon>
        <taxon>Ecdysozoa</taxon>
        <taxon>Arthropoda</taxon>
        <taxon>Chelicerata</taxon>
        <taxon>Arachnida</taxon>
        <taxon>Araneae</taxon>
        <taxon>Araneomorphae</taxon>
        <taxon>Entelegynae</taxon>
        <taxon>Araneoidea</taxon>
        <taxon>Nephilidae</taxon>
        <taxon>Nephila</taxon>
    </lineage>
</organism>
<sequence>MHFSIPDTLEVKDDNSSYIAYNLHVNGAFHCTNSSDLNSMNIDEVFKYGFLSELLYDGKKKKFEQILTDLCAKRM</sequence>
<evidence type="ECO:0000313" key="1">
    <source>
        <dbReference type="EMBL" id="GFS65474.1"/>
    </source>
</evidence>
<accession>A0A8X6JXA8</accession>
<name>A0A8X6JXA8_NEPPI</name>
<keyword evidence="2" id="KW-1185">Reference proteome</keyword>
<evidence type="ECO:0000313" key="2">
    <source>
        <dbReference type="Proteomes" id="UP000887013"/>
    </source>
</evidence>
<reference evidence="1" key="1">
    <citation type="submission" date="2020-08" db="EMBL/GenBank/DDBJ databases">
        <title>Multicomponent nature underlies the extraordinary mechanical properties of spider dragline silk.</title>
        <authorList>
            <person name="Kono N."/>
            <person name="Nakamura H."/>
            <person name="Mori M."/>
            <person name="Yoshida Y."/>
            <person name="Ohtoshi R."/>
            <person name="Malay A.D."/>
            <person name="Moran D.A.P."/>
            <person name="Tomita M."/>
            <person name="Numata K."/>
            <person name="Arakawa K."/>
        </authorList>
    </citation>
    <scope>NUCLEOTIDE SEQUENCE</scope>
</reference>
<comment type="caution">
    <text evidence="1">The sequence shown here is derived from an EMBL/GenBank/DDBJ whole genome shotgun (WGS) entry which is preliminary data.</text>
</comment>
<protein>
    <submittedName>
        <fullName evidence="1">Uncharacterized protein</fullName>
    </submittedName>
</protein>
<proteinExistence type="predicted"/>
<dbReference type="Proteomes" id="UP000887013">
    <property type="component" value="Unassembled WGS sequence"/>
</dbReference>
<gene>
    <name evidence="1" type="ORF">NPIL_377521</name>
</gene>